<dbReference type="SUPFAM" id="SSF52540">
    <property type="entry name" value="P-loop containing nucleoside triphosphate hydrolases"/>
    <property type="match status" value="1"/>
</dbReference>
<accession>A0A921Z732</accession>
<reference evidence="10" key="2">
    <citation type="submission" date="2020-12" db="EMBL/GenBank/DDBJ databases">
        <authorList>
            <person name="Kanost M."/>
        </authorList>
    </citation>
    <scope>NUCLEOTIDE SEQUENCE</scope>
</reference>
<dbReference type="Pfam" id="PF13087">
    <property type="entry name" value="AAA_12"/>
    <property type="match status" value="1"/>
</dbReference>
<dbReference type="InterPro" id="IPR041677">
    <property type="entry name" value="DNA2/NAM7_AAA_11"/>
</dbReference>
<dbReference type="EMBL" id="JH668418">
    <property type="protein sequence ID" value="KAG6452109.1"/>
    <property type="molecule type" value="Genomic_DNA"/>
</dbReference>
<gene>
    <name evidence="10" type="ORF">O3G_MSEX007481</name>
</gene>
<dbReference type="CDD" id="cd06008">
    <property type="entry name" value="NF-X1-zinc-finger"/>
    <property type="match status" value="1"/>
</dbReference>
<dbReference type="EMBL" id="JH668418">
    <property type="protein sequence ID" value="KAG6452112.1"/>
    <property type="molecule type" value="Genomic_DNA"/>
</dbReference>
<dbReference type="PROSITE" id="PS51981">
    <property type="entry name" value="ZF_RZ"/>
    <property type="match status" value="1"/>
</dbReference>
<proteinExistence type="predicted"/>
<evidence type="ECO:0000256" key="7">
    <source>
        <dbReference type="ARBA" id="ARBA00022859"/>
    </source>
</evidence>
<keyword evidence="4" id="KW-0677">Repeat</keyword>
<dbReference type="Gene3D" id="3.40.50.300">
    <property type="entry name" value="P-loop containing nucleotide triphosphate hydrolases"/>
    <property type="match status" value="2"/>
</dbReference>
<dbReference type="SUPFAM" id="SSF57850">
    <property type="entry name" value="RING/U-box"/>
    <property type="match status" value="1"/>
</dbReference>
<dbReference type="InterPro" id="IPR046439">
    <property type="entry name" value="ZF_RZ_dom"/>
</dbReference>
<dbReference type="CDD" id="cd18808">
    <property type="entry name" value="SF1_C_Upf1"/>
    <property type="match status" value="1"/>
</dbReference>
<dbReference type="GO" id="GO:0004386">
    <property type="term" value="F:helicase activity"/>
    <property type="evidence" value="ECO:0007669"/>
    <property type="project" value="InterPro"/>
</dbReference>
<dbReference type="Pfam" id="PF25396">
    <property type="entry name" value="ZNFX1"/>
    <property type="match status" value="1"/>
</dbReference>
<dbReference type="EMBL" id="JH668418">
    <property type="protein sequence ID" value="KAG6452111.1"/>
    <property type="molecule type" value="Genomic_DNA"/>
</dbReference>
<dbReference type="PANTHER" id="PTHR10887:SF341">
    <property type="entry name" value="NFX1-TYPE ZINC FINGER-CONTAINING PROTEIN 1"/>
    <property type="match status" value="1"/>
</dbReference>
<dbReference type="InterPro" id="IPR041679">
    <property type="entry name" value="DNA2/NAM7-like_C"/>
</dbReference>
<dbReference type="GO" id="GO:0008270">
    <property type="term" value="F:zinc ion binding"/>
    <property type="evidence" value="ECO:0007669"/>
    <property type="project" value="UniProtKB-KW"/>
</dbReference>
<feature type="region of interest" description="Disordered" evidence="8">
    <location>
        <begin position="1"/>
        <end position="110"/>
    </location>
</feature>
<name>A0A921Z732_MANSE</name>
<evidence type="ECO:0000313" key="11">
    <source>
        <dbReference type="Proteomes" id="UP000791440"/>
    </source>
</evidence>
<dbReference type="InterPro" id="IPR000967">
    <property type="entry name" value="Znf_NFX1"/>
</dbReference>
<evidence type="ECO:0000256" key="1">
    <source>
        <dbReference type="ARBA" id="ARBA00004496"/>
    </source>
</evidence>
<keyword evidence="3" id="KW-0479">Metal-binding</keyword>
<dbReference type="Proteomes" id="UP000791440">
    <property type="component" value="Unassembled WGS sequence"/>
</dbReference>
<keyword evidence="7" id="KW-0391">Immunity</keyword>
<evidence type="ECO:0000256" key="5">
    <source>
        <dbReference type="ARBA" id="ARBA00022771"/>
    </source>
</evidence>
<feature type="compositionally biased region" description="Polar residues" evidence="8">
    <location>
        <begin position="36"/>
        <end position="62"/>
    </location>
</feature>
<dbReference type="GO" id="GO:0031380">
    <property type="term" value="C:nuclear RNA-directed RNA polymerase complex"/>
    <property type="evidence" value="ECO:0007669"/>
    <property type="project" value="TreeGrafter"/>
</dbReference>
<dbReference type="PANTHER" id="PTHR10887">
    <property type="entry name" value="DNA2/NAM7 HELICASE FAMILY"/>
    <property type="match status" value="1"/>
</dbReference>
<dbReference type="InterPro" id="IPR057373">
    <property type="entry name" value="ZNFX1"/>
</dbReference>
<reference evidence="10" key="1">
    <citation type="journal article" date="2016" name="Insect Biochem. Mol. Biol.">
        <title>Multifaceted biological insights from a draft genome sequence of the tobacco hornworm moth, Manduca sexta.</title>
        <authorList>
            <person name="Kanost M.R."/>
            <person name="Arrese E.L."/>
            <person name="Cao X."/>
            <person name="Chen Y.R."/>
            <person name="Chellapilla S."/>
            <person name="Goldsmith M.R."/>
            <person name="Grosse-Wilde E."/>
            <person name="Heckel D.G."/>
            <person name="Herndon N."/>
            <person name="Jiang H."/>
            <person name="Papanicolaou A."/>
            <person name="Qu J."/>
            <person name="Soulages J.L."/>
            <person name="Vogel H."/>
            <person name="Walters J."/>
            <person name="Waterhouse R.M."/>
            <person name="Ahn S.J."/>
            <person name="Almeida F.C."/>
            <person name="An C."/>
            <person name="Aqrawi P."/>
            <person name="Bretschneider A."/>
            <person name="Bryant W.B."/>
            <person name="Bucks S."/>
            <person name="Chao H."/>
            <person name="Chevignon G."/>
            <person name="Christen J.M."/>
            <person name="Clarke D.F."/>
            <person name="Dittmer N.T."/>
            <person name="Ferguson L.C.F."/>
            <person name="Garavelou S."/>
            <person name="Gordon K.H.J."/>
            <person name="Gunaratna R.T."/>
            <person name="Han Y."/>
            <person name="Hauser F."/>
            <person name="He Y."/>
            <person name="Heidel-Fischer H."/>
            <person name="Hirsh A."/>
            <person name="Hu Y."/>
            <person name="Jiang H."/>
            <person name="Kalra D."/>
            <person name="Klinner C."/>
            <person name="Konig C."/>
            <person name="Kovar C."/>
            <person name="Kroll A.R."/>
            <person name="Kuwar S.S."/>
            <person name="Lee S.L."/>
            <person name="Lehman R."/>
            <person name="Li K."/>
            <person name="Li Z."/>
            <person name="Liang H."/>
            <person name="Lovelace S."/>
            <person name="Lu Z."/>
            <person name="Mansfield J.H."/>
            <person name="McCulloch K.J."/>
            <person name="Mathew T."/>
            <person name="Morton B."/>
            <person name="Muzny D.M."/>
            <person name="Neunemann D."/>
            <person name="Ongeri F."/>
            <person name="Pauchet Y."/>
            <person name="Pu L.L."/>
            <person name="Pyrousis I."/>
            <person name="Rao X.J."/>
            <person name="Redding A."/>
            <person name="Roesel C."/>
            <person name="Sanchez-Gracia A."/>
            <person name="Schaack S."/>
            <person name="Shukla A."/>
            <person name="Tetreau G."/>
            <person name="Wang Y."/>
            <person name="Xiong G.H."/>
            <person name="Traut W."/>
            <person name="Walsh T.K."/>
            <person name="Worley K.C."/>
            <person name="Wu D."/>
            <person name="Wu W."/>
            <person name="Wu Y.Q."/>
            <person name="Zhang X."/>
            <person name="Zou Z."/>
            <person name="Zucker H."/>
            <person name="Briscoe A.D."/>
            <person name="Burmester T."/>
            <person name="Clem R.J."/>
            <person name="Feyereisen R."/>
            <person name="Grimmelikhuijzen C.J.P."/>
            <person name="Hamodrakas S.J."/>
            <person name="Hansson B.S."/>
            <person name="Huguet E."/>
            <person name="Jermiin L.S."/>
            <person name="Lan Q."/>
            <person name="Lehman H.K."/>
            <person name="Lorenzen M."/>
            <person name="Merzendorfer H."/>
            <person name="Michalopoulos I."/>
            <person name="Morton D.B."/>
            <person name="Muthukrishnan S."/>
            <person name="Oakeshott J.G."/>
            <person name="Palmer W."/>
            <person name="Park Y."/>
            <person name="Passarelli A.L."/>
            <person name="Rozas J."/>
            <person name="Schwartz L.M."/>
            <person name="Smith W."/>
            <person name="Southgate A."/>
            <person name="Vilcinskas A."/>
            <person name="Vogt R."/>
            <person name="Wang P."/>
            <person name="Werren J."/>
            <person name="Yu X.Q."/>
            <person name="Zhou J.J."/>
            <person name="Brown S.J."/>
            <person name="Scherer S.E."/>
            <person name="Richards S."/>
            <person name="Blissard G.W."/>
        </authorList>
    </citation>
    <scope>NUCLEOTIDE SEQUENCE</scope>
</reference>
<evidence type="ECO:0000256" key="4">
    <source>
        <dbReference type="ARBA" id="ARBA00022737"/>
    </source>
</evidence>
<dbReference type="GO" id="GO:0005737">
    <property type="term" value="C:cytoplasm"/>
    <property type="evidence" value="ECO:0007669"/>
    <property type="project" value="UniProtKB-SubCell"/>
</dbReference>
<evidence type="ECO:0000256" key="2">
    <source>
        <dbReference type="ARBA" id="ARBA00022490"/>
    </source>
</evidence>
<keyword evidence="2" id="KW-0963">Cytoplasm</keyword>
<dbReference type="EMBL" id="JH668418">
    <property type="protein sequence ID" value="KAG6452110.1"/>
    <property type="molecule type" value="Genomic_DNA"/>
</dbReference>
<sequence>MDDDEDHQPGPSRARLGARNGQRMRGFGEGRAPRGRNQSEPAWSSNIQNRFRWQRPGSQTRQLPMPLHNAPYFPNRWREQREHREQRELPPRGEDKIKFTKNDGSKDRRGHGFVGYRKLEEIANSDDNDILVKVNEKRAGFLEIIGKEIDKPDVFVLTIKILSKICKSSFDQLKFKLILEICNTDFIGSLLKYLLDLPYTDMKSKNSMYWNNQEEFWSNIITFCDFIIASSPSTAFTKYRSLVEATKSCLNNLNEQQAFPTTEQYIAKLDELRKKLSSVSSKMAAAQTEKGASSDIHDVQPPDNFRWLNIVPMSVDLSHHTPFLRPNIVKGSYHDVEHYLDVQFRLLREDCFGPLREGVLQFKNDPHKGRYDNIRVFDNVKFVQPYITQGKVGCIVQIDMGQRKNKNLAKIKWEHNKRFIFGSLVLFTKDNCRTFIAATVLDRDSRLLAQGKIPVCLVDEKYDEGLYSQNESYIMIESEIYFEPYYHVMKALQDPSFGTMLPMQEYIVKVQAEHKPPAYLVPDKKFVFDVVDTRKMGTQRNIVAELDLLNSDSDSDSDNQPLRLRQTDNKYDVFRPDTWPSMEEFNLDESQYNAFIHALTHEFAVIQGPPGTGKTFIGLKITKALLDNLEDVDGCLMLVLCYTNHALDQFLEGILNFTTSVARIGGQSKSENMVNINLNNLRANVSRHSPTNKLYFEQKADVDVSSNEFRNGVLLLNILNNGVLAYNCIKDRAPALQLLGEYYGNTTGDIMFLWLFEHSHQFISTIEECLEKYQDNEETEEVKEEINKRKKLLIDYDDCDDKTLNKILKSEELQTTFSLQNAESKLKEMILFYKGNKVQDELSRRRLAIEIQVLDSQVSMFKIMSQSKSRRVNRRINHHTNFQYISAEDRWALYFEWIEPLVETIRDNVAVLQRSLAPKITTLEESRMLTDLEVLKNRRVVAMTTSGAARLRKLIKALDPPIVIIEEAAEVLEQHIITSLTKNSQHVILIGDHQQLRPSASHMKLARKFDLEVSLFERMVRNGVHSRRLGVQHRMRPELAALVAPHIYAELDNHASVCNRPDVLGLQKNLFFFTHDYIEEPQTDSNRSRTNHKEADITLALANYIIMQGYSADEVTILTTYSGQMFYLRKERAKYHHLQGVKITVVDNYQGEECRIILLSLVRNNEEGKIGFLATENRVCVALSRAKEGFYIFGNIDILKKNSPLWQNIARTLENMGSLGSSLVLKCERHQEYNTVINNLEDFEKVPEGGCNLICNLELSCGHNCELFCHGYDRAHKTNATRCHKKCERTICELDHKCPYQCWQECKPCEVLMTKTLPCKHLMNLYCHIDPEDKSVKCCTEVPCTLPACQHAGKKMCHEDLAKVRCTERCIYRLDCGHACMRTCHVNNDPDHEKYICKKQCERMKNGCTVVSDDNQDLSKHVCDKLCHEQCSDCTVEVVKKRTKCKHIYKVACNADVDAIVCRKNCARSLPCGHFCKSKCFEECGNCVEKVKKIIPECGHEIIIACHVEPTRALCNRKCERVLQCGHRCKSLCSKPCDRGACAEPSTVKHEAPYGHRVDIPCNLVEPLTKGTVQAEVLLKHCTERCGAELACGHVCQGSCAACHHGRLHAPCQQPCRRPIICGHECTEPCNQVCPPCQRPCEVKCAHSTCNKKCGQPCTPCKEACTRSCPHGACARRCDARCSVPPCERACARRLPCGHACRGLCGEPCPDICKQCRPDDFPRGLIGEEFEDDDKFIQLLDCGHILCVDDADGLMNSHPEEVHIRTCPMCRKPIINTNRYKDIVNDSLKNEIGPIKQKIYGHPKDIIQKREELSRKYNEAKLQEKVESNACLKQKFLHLYSVITQKKQASRLELEMQLIYLNILTLTADCYATYKNVKYLELKGKVEEQIIMICSILETTRKKYLMVKKISEQQQTDALNEIKRLNSIVQFSKLLSHNSYIAVKEKPEVVTAVKAAHEVVFSLKTFNQEKATETMKKLQDTIKVSGCLSMDEIQMVIRAVKDIPQSGHWFKCPNGHFYAIGECGGAMEVSKCADCGAAVGGRSHTLLADNAHAREIDGSRFPKWSEQYNNMANFDLNIIE</sequence>
<dbReference type="SMART" id="SM00438">
    <property type="entry name" value="ZnF_NFX"/>
    <property type="match status" value="9"/>
</dbReference>
<dbReference type="GO" id="GO:0031048">
    <property type="term" value="P:regulatory ncRNA-mediated heterochromatin formation"/>
    <property type="evidence" value="ECO:0007669"/>
    <property type="project" value="TreeGrafter"/>
</dbReference>
<dbReference type="Pfam" id="PF13086">
    <property type="entry name" value="AAA_11"/>
    <property type="match status" value="1"/>
</dbReference>
<keyword evidence="5" id="KW-0863">Zinc-finger</keyword>
<keyword evidence="11" id="KW-1185">Reference proteome</keyword>
<evidence type="ECO:0000259" key="9">
    <source>
        <dbReference type="PROSITE" id="PS51981"/>
    </source>
</evidence>
<dbReference type="EMBL" id="JH668418">
    <property type="protein sequence ID" value="KAG6452108.1"/>
    <property type="molecule type" value="Genomic_DNA"/>
</dbReference>
<keyword evidence="6" id="KW-0862">Zinc</keyword>
<evidence type="ECO:0000256" key="6">
    <source>
        <dbReference type="ARBA" id="ARBA00022833"/>
    </source>
</evidence>
<dbReference type="OrthoDB" id="2423195at2759"/>
<evidence type="ECO:0000256" key="3">
    <source>
        <dbReference type="ARBA" id="ARBA00022723"/>
    </source>
</evidence>
<dbReference type="InterPro" id="IPR027417">
    <property type="entry name" value="P-loop_NTPase"/>
</dbReference>
<evidence type="ECO:0000256" key="8">
    <source>
        <dbReference type="SAM" id="MobiDB-lite"/>
    </source>
</evidence>
<feature type="domain" description="RZ-type" evidence="9">
    <location>
        <begin position="1988"/>
        <end position="2061"/>
    </location>
</feature>
<protein>
    <recommendedName>
        <fullName evidence="9">RZ-type domain-containing protein</fullName>
    </recommendedName>
</protein>
<dbReference type="FunFam" id="3.40.50.300:FF:000742">
    <property type="entry name" value="NFX1-type zinc finger-containing protein 1"/>
    <property type="match status" value="1"/>
</dbReference>
<comment type="caution">
    <text evidence="10">The sequence shown here is derived from an EMBL/GenBank/DDBJ whole genome shotgun (WGS) entry which is preliminary data.</text>
</comment>
<dbReference type="GO" id="GO:0002376">
    <property type="term" value="P:immune system process"/>
    <property type="evidence" value="ECO:0007669"/>
    <property type="project" value="UniProtKB-KW"/>
</dbReference>
<feature type="compositionally biased region" description="Basic and acidic residues" evidence="8">
    <location>
        <begin position="76"/>
        <end position="107"/>
    </location>
</feature>
<dbReference type="InterPro" id="IPR045055">
    <property type="entry name" value="DNA2/NAM7-like"/>
</dbReference>
<comment type="subcellular location">
    <subcellularLocation>
        <location evidence="1">Cytoplasm</location>
    </subcellularLocation>
</comment>
<dbReference type="InterPro" id="IPR047187">
    <property type="entry name" value="SF1_C_Upf1"/>
</dbReference>
<organism evidence="10 11">
    <name type="scientific">Manduca sexta</name>
    <name type="common">Tobacco hawkmoth</name>
    <name type="synonym">Tobacco hornworm</name>
    <dbReference type="NCBI Taxonomy" id="7130"/>
    <lineage>
        <taxon>Eukaryota</taxon>
        <taxon>Metazoa</taxon>
        <taxon>Ecdysozoa</taxon>
        <taxon>Arthropoda</taxon>
        <taxon>Hexapoda</taxon>
        <taxon>Insecta</taxon>
        <taxon>Pterygota</taxon>
        <taxon>Neoptera</taxon>
        <taxon>Endopterygota</taxon>
        <taxon>Lepidoptera</taxon>
        <taxon>Glossata</taxon>
        <taxon>Ditrysia</taxon>
        <taxon>Bombycoidea</taxon>
        <taxon>Sphingidae</taxon>
        <taxon>Sphinginae</taxon>
        <taxon>Sphingini</taxon>
        <taxon>Manduca</taxon>
    </lineage>
</organism>
<dbReference type="Pfam" id="PF20173">
    <property type="entry name" value="ZnF_RZ-type"/>
    <property type="match status" value="1"/>
</dbReference>
<evidence type="ECO:0000313" key="10">
    <source>
        <dbReference type="EMBL" id="KAG6452110.1"/>
    </source>
</evidence>